<keyword evidence="2" id="KW-1185">Reference proteome</keyword>
<name>A0A8C6I959_MUSSI</name>
<reference evidence="1" key="2">
    <citation type="submission" date="2025-09" db="UniProtKB">
        <authorList>
            <consortium name="Ensembl"/>
        </authorList>
    </citation>
    <scope>IDENTIFICATION</scope>
</reference>
<sequence>IRLLRMYSAFNSFPESKQAHSTVLVPTICIFNYSELLAGLVHLQFMGALHEDPLVFEHIPFDPQVQAVIHMAVSLLGFPVSPEKPVQDPQPSHPGHLLGHRSIGSTLPLPYAHMPALPSGQGVFPAMSPGMDSHRLADDQPIFDQLPDLLTGVGIGDFIGLIGIQPDLLFPTAEDTRGKPFL</sequence>
<dbReference type="AlphaFoldDB" id="A0A8C6I959"/>
<dbReference type="Proteomes" id="UP000694415">
    <property type="component" value="Unplaced"/>
</dbReference>
<reference evidence="1" key="1">
    <citation type="submission" date="2025-08" db="UniProtKB">
        <authorList>
            <consortium name="Ensembl"/>
        </authorList>
    </citation>
    <scope>IDENTIFICATION</scope>
</reference>
<evidence type="ECO:0000313" key="2">
    <source>
        <dbReference type="Proteomes" id="UP000694415"/>
    </source>
</evidence>
<proteinExistence type="predicted"/>
<organism evidence="1 2">
    <name type="scientific">Mus spicilegus</name>
    <name type="common">Mound-building mouse</name>
    <dbReference type="NCBI Taxonomy" id="10103"/>
    <lineage>
        <taxon>Eukaryota</taxon>
        <taxon>Metazoa</taxon>
        <taxon>Chordata</taxon>
        <taxon>Craniata</taxon>
        <taxon>Vertebrata</taxon>
        <taxon>Euteleostomi</taxon>
        <taxon>Mammalia</taxon>
        <taxon>Eutheria</taxon>
        <taxon>Euarchontoglires</taxon>
        <taxon>Glires</taxon>
        <taxon>Rodentia</taxon>
        <taxon>Myomorpha</taxon>
        <taxon>Muroidea</taxon>
        <taxon>Muridae</taxon>
        <taxon>Murinae</taxon>
        <taxon>Mus</taxon>
        <taxon>Mus</taxon>
    </lineage>
</organism>
<dbReference type="GeneTree" id="ENSGT01050000245058"/>
<protein>
    <submittedName>
        <fullName evidence="1">Uncharacterized protein</fullName>
    </submittedName>
</protein>
<evidence type="ECO:0000313" key="1">
    <source>
        <dbReference type="Ensembl" id="ENSMSIP00000033756.1"/>
    </source>
</evidence>
<accession>A0A8C6I959</accession>
<dbReference type="Ensembl" id="ENSMSIT00000042524.1">
    <property type="protein sequence ID" value="ENSMSIP00000033756.1"/>
    <property type="gene ID" value="ENSMSIG00000028193.1"/>
</dbReference>